<gene>
    <name evidence="1" type="ORF">UFOVP787_67</name>
</gene>
<proteinExistence type="predicted"/>
<dbReference type="EMBL" id="LR796734">
    <property type="protein sequence ID" value="CAB4162593.1"/>
    <property type="molecule type" value="Genomic_DNA"/>
</dbReference>
<protein>
    <submittedName>
        <fullName evidence="1">Uncharacterized protein</fullName>
    </submittedName>
</protein>
<name>A0A6J5NUE3_9CAUD</name>
<organism evidence="1">
    <name type="scientific">uncultured Caudovirales phage</name>
    <dbReference type="NCBI Taxonomy" id="2100421"/>
    <lineage>
        <taxon>Viruses</taxon>
        <taxon>Duplodnaviria</taxon>
        <taxon>Heunggongvirae</taxon>
        <taxon>Uroviricota</taxon>
        <taxon>Caudoviricetes</taxon>
        <taxon>Peduoviridae</taxon>
        <taxon>Maltschvirus</taxon>
        <taxon>Maltschvirus maltsch</taxon>
    </lineage>
</organism>
<reference evidence="1" key="1">
    <citation type="submission" date="2020-04" db="EMBL/GenBank/DDBJ databases">
        <authorList>
            <person name="Chiriac C."/>
            <person name="Salcher M."/>
            <person name="Ghai R."/>
            <person name="Kavagutti S V."/>
        </authorList>
    </citation>
    <scope>NUCLEOTIDE SEQUENCE</scope>
</reference>
<sequence length="92" mass="10375">MMMVLDDRTFEQTAEAVHILNPYINGKYPTVTDLLTYMKSCAQLYMYDSTSFSTAGFDLTAFISSDKENRVVRASVSAYTALSYLKGTRHPI</sequence>
<evidence type="ECO:0000313" key="1">
    <source>
        <dbReference type="EMBL" id="CAB4162593.1"/>
    </source>
</evidence>
<accession>A0A6J5NUE3</accession>